<reference evidence="11" key="1">
    <citation type="submission" date="2022-01" db="EMBL/GenBank/DDBJ databases">
        <title>Draft genome of Methanogenium marinum DSM 15558.</title>
        <authorList>
            <person name="Chen S.-C."/>
            <person name="You Y.-T."/>
        </authorList>
    </citation>
    <scope>NUCLEOTIDE SEQUENCE</scope>
    <source>
        <strain evidence="11">DSM 15558</strain>
    </source>
</reference>
<evidence type="ECO:0000256" key="1">
    <source>
        <dbReference type="ARBA" id="ARBA00000085"/>
    </source>
</evidence>
<dbReference type="PROSITE" id="PS50110">
    <property type="entry name" value="RESPONSE_REGULATORY"/>
    <property type="match status" value="1"/>
</dbReference>
<evidence type="ECO:0000256" key="9">
    <source>
        <dbReference type="SAM" id="MobiDB-lite"/>
    </source>
</evidence>
<dbReference type="InterPro" id="IPR003594">
    <property type="entry name" value="HATPase_dom"/>
</dbReference>
<evidence type="ECO:0000313" key="11">
    <source>
        <dbReference type="EMBL" id="MDE4908429.1"/>
    </source>
</evidence>
<dbReference type="CDD" id="cd00156">
    <property type="entry name" value="REC"/>
    <property type="match status" value="1"/>
</dbReference>
<dbReference type="Pfam" id="PF00072">
    <property type="entry name" value="Response_reg"/>
    <property type="match status" value="1"/>
</dbReference>
<evidence type="ECO:0000256" key="6">
    <source>
        <dbReference type="ARBA" id="ARBA00022777"/>
    </source>
</evidence>
<evidence type="ECO:0000256" key="8">
    <source>
        <dbReference type="PROSITE-ProRule" id="PRU00169"/>
    </source>
</evidence>
<dbReference type="Proteomes" id="UP001143747">
    <property type="component" value="Unassembled WGS sequence"/>
</dbReference>
<dbReference type="EMBL" id="JAKELO010000002">
    <property type="protein sequence ID" value="MDE4908429.1"/>
    <property type="molecule type" value="Genomic_DNA"/>
</dbReference>
<evidence type="ECO:0000256" key="7">
    <source>
        <dbReference type="ARBA" id="ARBA00022840"/>
    </source>
</evidence>
<keyword evidence="3" id="KW-0597">Phosphoprotein</keyword>
<dbReference type="InterPro" id="IPR001789">
    <property type="entry name" value="Sig_transdc_resp-reg_receiver"/>
</dbReference>
<dbReference type="Gene3D" id="3.30.565.10">
    <property type="entry name" value="Histidine kinase-like ATPase, C-terminal domain"/>
    <property type="match status" value="1"/>
</dbReference>
<dbReference type="Gene3D" id="3.40.50.2300">
    <property type="match status" value="1"/>
</dbReference>
<keyword evidence="12" id="KW-1185">Reference proteome</keyword>
<dbReference type="RefSeq" id="WP_274925057.1">
    <property type="nucleotide sequence ID" value="NZ_JAKELO010000002.1"/>
</dbReference>
<evidence type="ECO:0000256" key="2">
    <source>
        <dbReference type="ARBA" id="ARBA00012438"/>
    </source>
</evidence>
<dbReference type="PANTHER" id="PTHR41523">
    <property type="entry name" value="TWO-COMPONENT SYSTEM SENSOR PROTEIN"/>
    <property type="match status" value="1"/>
</dbReference>
<gene>
    <name evidence="11" type="ORF">L0665_07360</name>
</gene>
<dbReference type="Gene3D" id="3.30.450.20">
    <property type="entry name" value="PAS domain"/>
    <property type="match status" value="1"/>
</dbReference>
<dbReference type="AlphaFoldDB" id="A0A9Q4KTP2"/>
<feature type="region of interest" description="Disordered" evidence="9">
    <location>
        <begin position="131"/>
        <end position="153"/>
    </location>
</feature>
<dbReference type="Pfam" id="PF02518">
    <property type="entry name" value="HATPase_c"/>
    <property type="match status" value="1"/>
</dbReference>
<evidence type="ECO:0000256" key="5">
    <source>
        <dbReference type="ARBA" id="ARBA00022741"/>
    </source>
</evidence>
<protein>
    <recommendedName>
        <fullName evidence="2">histidine kinase</fullName>
        <ecNumber evidence="2">2.7.13.3</ecNumber>
    </recommendedName>
</protein>
<evidence type="ECO:0000256" key="3">
    <source>
        <dbReference type="ARBA" id="ARBA00022553"/>
    </source>
</evidence>
<keyword evidence="7" id="KW-0067">ATP-binding</keyword>
<dbReference type="SUPFAM" id="SSF55874">
    <property type="entry name" value="ATPase domain of HSP90 chaperone/DNA topoisomerase II/histidine kinase"/>
    <property type="match status" value="1"/>
</dbReference>
<feature type="compositionally biased region" description="Basic and acidic residues" evidence="9">
    <location>
        <begin position="131"/>
        <end position="142"/>
    </location>
</feature>
<accession>A0A9Q4KTP2</accession>
<keyword evidence="6" id="KW-0418">Kinase</keyword>
<dbReference type="EC" id="2.7.13.3" evidence="2"/>
<keyword evidence="5" id="KW-0547">Nucleotide-binding</keyword>
<name>A0A9Q4KTP2_9EURY</name>
<sequence>MMVKRQIPVLYVVDDLRACEGAYHFLQKSGEMSLDYAFSTEEAKEMLYKNEYHVIVCEYHLNGTDGVSFLDDLRSQGERIPFIIVGDDTEGVIIEAINRGADFFLNRGENRFQFYVELSLTIKRAARKYDASARQQQEEGQRRSHMSVFPSPKGAADEKDILIQEVHHRVKNNLQLISSILKMHSYRTSDPETREILEDCRNRIASMALIHEYLYRSDNLVTIRMAEYVPRLAQNLSSQKPCGMENVKITARCDPAISLDIDTCIPCGIIINELITNALKYGFAQGESGEIIVSIDPYRRGLARLRVSESGGSAKKFDVNMEGGETLGMQLVKNLTIQIDGKYTVSEEGDLTFSIVFPYTE</sequence>
<evidence type="ECO:0000259" key="10">
    <source>
        <dbReference type="PROSITE" id="PS50110"/>
    </source>
</evidence>
<dbReference type="InterPro" id="IPR011495">
    <property type="entry name" value="Sig_transdc_His_kin_sub2_dim/P"/>
</dbReference>
<dbReference type="GO" id="GO:0000160">
    <property type="term" value="P:phosphorelay signal transduction system"/>
    <property type="evidence" value="ECO:0007669"/>
    <property type="project" value="InterPro"/>
</dbReference>
<dbReference type="Pfam" id="PF07568">
    <property type="entry name" value="HisKA_2"/>
    <property type="match status" value="1"/>
</dbReference>
<evidence type="ECO:0000256" key="4">
    <source>
        <dbReference type="ARBA" id="ARBA00022679"/>
    </source>
</evidence>
<comment type="caution">
    <text evidence="11">The sequence shown here is derived from an EMBL/GenBank/DDBJ whole genome shotgun (WGS) entry which is preliminary data.</text>
</comment>
<dbReference type="PANTHER" id="PTHR41523:SF8">
    <property type="entry name" value="ETHYLENE RESPONSE SENSOR PROTEIN"/>
    <property type="match status" value="1"/>
</dbReference>
<organism evidence="11 12">
    <name type="scientific">Methanogenium marinum</name>
    <dbReference type="NCBI Taxonomy" id="348610"/>
    <lineage>
        <taxon>Archaea</taxon>
        <taxon>Methanobacteriati</taxon>
        <taxon>Methanobacteriota</taxon>
        <taxon>Stenosarchaea group</taxon>
        <taxon>Methanomicrobia</taxon>
        <taxon>Methanomicrobiales</taxon>
        <taxon>Methanomicrobiaceae</taxon>
        <taxon>Methanogenium</taxon>
    </lineage>
</organism>
<dbReference type="GO" id="GO:0004673">
    <property type="term" value="F:protein histidine kinase activity"/>
    <property type="evidence" value="ECO:0007669"/>
    <property type="project" value="UniProtKB-EC"/>
</dbReference>
<proteinExistence type="predicted"/>
<evidence type="ECO:0000313" key="12">
    <source>
        <dbReference type="Proteomes" id="UP001143747"/>
    </source>
</evidence>
<comment type="caution">
    <text evidence="8">Lacks conserved residue(s) required for the propagation of feature annotation.</text>
</comment>
<keyword evidence="4" id="KW-0808">Transferase</keyword>
<dbReference type="SUPFAM" id="SSF52172">
    <property type="entry name" value="CheY-like"/>
    <property type="match status" value="1"/>
</dbReference>
<feature type="domain" description="Response regulatory" evidence="10">
    <location>
        <begin position="8"/>
        <end position="122"/>
    </location>
</feature>
<dbReference type="InterPro" id="IPR011006">
    <property type="entry name" value="CheY-like_superfamily"/>
</dbReference>
<dbReference type="InterPro" id="IPR036890">
    <property type="entry name" value="HATPase_C_sf"/>
</dbReference>
<comment type="catalytic activity">
    <reaction evidence="1">
        <text>ATP + protein L-histidine = ADP + protein N-phospho-L-histidine.</text>
        <dbReference type="EC" id="2.7.13.3"/>
    </reaction>
</comment>
<dbReference type="GO" id="GO:0005524">
    <property type="term" value="F:ATP binding"/>
    <property type="evidence" value="ECO:0007669"/>
    <property type="project" value="UniProtKB-KW"/>
</dbReference>